<reference evidence="9 10" key="2">
    <citation type="submission" date="2024-02" db="EMBL/GenBank/DDBJ databases">
        <title>The Genome Sequence of Enterococcus diestrammenae JM9A.</title>
        <authorList>
            <person name="Earl A."/>
            <person name="Manson A."/>
            <person name="Gilmore M."/>
            <person name="Sanders J."/>
            <person name="Shea T."/>
            <person name="Howe W."/>
            <person name="Livny J."/>
            <person name="Cuomo C."/>
            <person name="Neafsey D."/>
            <person name="Birren B."/>
        </authorList>
    </citation>
    <scope>NUCLEOTIDE SEQUENCE [LARGE SCALE GENOMIC DNA]</scope>
    <source>
        <strain evidence="9 10">JM9A</strain>
    </source>
</reference>
<dbReference type="Pfam" id="PF01757">
    <property type="entry name" value="Acyl_transf_3"/>
    <property type="match status" value="1"/>
</dbReference>
<comment type="caution">
    <text evidence="9">The sequence shown here is derived from an EMBL/GenBank/DDBJ whole genome shotgun (WGS) entry which is preliminary data.</text>
</comment>
<dbReference type="EMBL" id="MAEI02000001">
    <property type="protein sequence ID" value="MEO1781393.1"/>
    <property type="molecule type" value="Genomic_DNA"/>
</dbReference>
<feature type="transmembrane region" description="Helical" evidence="7">
    <location>
        <begin position="116"/>
        <end position="136"/>
    </location>
</feature>
<proteinExistence type="inferred from homology"/>
<evidence type="ECO:0000256" key="1">
    <source>
        <dbReference type="ARBA" id="ARBA00004651"/>
    </source>
</evidence>
<evidence type="ECO:0000256" key="3">
    <source>
        <dbReference type="ARBA" id="ARBA00022475"/>
    </source>
</evidence>
<feature type="transmembrane region" description="Helical" evidence="7">
    <location>
        <begin position="308"/>
        <end position="332"/>
    </location>
</feature>
<feature type="domain" description="Acyltransferase 3" evidence="8">
    <location>
        <begin position="4"/>
        <end position="328"/>
    </location>
</feature>
<comment type="similarity">
    <text evidence="2">Belongs to the acyltransferase 3 family.</text>
</comment>
<gene>
    <name evidence="9" type="ORF">BAU18_000972</name>
</gene>
<feature type="transmembrane region" description="Helical" evidence="7">
    <location>
        <begin position="278"/>
        <end position="296"/>
    </location>
</feature>
<dbReference type="RefSeq" id="WP_161869965.1">
    <property type="nucleotide sequence ID" value="NZ_MAEI02000001.1"/>
</dbReference>
<protein>
    <recommendedName>
        <fullName evidence="8">Acyltransferase 3 domain-containing protein</fullName>
    </recommendedName>
</protein>
<sequence>MRNFGLDVLKVISMVSVVILHILGIGGILSATSFFSVDYFGVWILNIFAYSLVNCFGLITGYLFINRVAKKINLLNLWIKVLVYSVGITFLISFGIKEKHTIDIIKAFFPILANRYWYFTSYFVVFLLIPSVNQFILNMSSKSRKSFALLLILLFSVLGSVVLNDGFGLENGYSPIWLIVLYCLGAIIKVNSVEKYFSKFKLLLFVFLLMLLNVFIKFSIDFSTLQIFKDPFGGSFFVKYNSPTILMMSLFLFLLSLKSETTEFLRLNKLVSIFSKHSFSVYLIHANLLVLDHFFLNQFKFLTHRSVVIEIISIISISGAIFLSCILIDYLCDKTIFSRLTNLINRRYKNE</sequence>
<feature type="transmembrane region" description="Helical" evidence="7">
    <location>
        <begin position="148"/>
        <end position="167"/>
    </location>
</feature>
<name>A0ABV0F012_9ENTE</name>
<dbReference type="PANTHER" id="PTHR40074:SF2">
    <property type="entry name" value="O-ACETYLTRANSFERASE WECH"/>
    <property type="match status" value="1"/>
</dbReference>
<feature type="transmembrane region" description="Helical" evidence="7">
    <location>
        <begin position="77"/>
        <end position="96"/>
    </location>
</feature>
<feature type="transmembrane region" description="Helical" evidence="7">
    <location>
        <begin position="173"/>
        <end position="190"/>
    </location>
</feature>
<dbReference type="InterPro" id="IPR002656">
    <property type="entry name" value="Acyl_transf_3_dom"/>
</dbReference>
<accession>A0ABV0F012</accession>
<evidence type="ECO:0000313" key="10">
    <source>
        <dbReference type="Proteomes" id="UP001429357"/>
    </source>
</evidence>
<dbReference type="Proteomes" id="UP001429357">
    <property type="component" value="Unassembled WGS sequence"/>
</dbReference>
<reference evidence="10" key="1">
    <citation type="submission" date="2016-06" db="EMBL/GenBank/DDBJ databases">
        <title>Four novel species of enterococci isolated from chicken manure.</title>
        <authorList>
            <person name="Van Tyne D."/>
        </authorList>
    </citation>
    <scope>NUCLEOTIDE SEQUENCE [LARGE SCALE GENOMIC DNA]</scope>
    <source>
        <strain evidence="10">JM9A</strain>
    </source>
</reference>
<feature type="transmembrane region" description="Helical" evidence="7">
    <location>
        <begin position="202"/>
        <end position="220"/>
    </location>
</feature>
<evidence type="ECO:0000256" key="6">
    <source>
        <dbReference type="ARBA" id="ARBA00023136"/>
    </source>
</evidence>
<keyword evidence="6 7" id="KW-0472">Membrane</keyword>
<keyword evidence="4 7" id="KW-0812">Transmembrane</keyword>
<evidence type="ECO:0000256" key="7">
    <source>
        <dbReference type="SAM" id="Phobius"/>
    </source>
</evidence>
<evidence type="ECO:0000256" key="2">
    <source>
        <dbReference type="ARBA" id="ARBA00007400"/>
    </source>
</evidence>
<evidence type="ECO:0000313" key="9">
    <source>
        <dbReference type="EMBL" id="MEO1781393.1"/>
    </source>
</evidence>
<feature type="transmembrane region" description="Helical" evidence="7">
    <location>
        <begin position="240"/>
        <end position="257"/>
    </location>
</feature>
<feature type="transmembrane region" description="Helical" evidence="7">
    <location>
        <begin position="12"/>
        <end position="37"/>
    </location>
</feature>
<dbReference type="PANTHER" id="PTHR40074">
    <property type="entry name" value="O-ACETYLTRANSFERASE WECH"/>
    <property type="match status" value="1"/>
</dbReference>
<comment type="subcellular location">
    <subcellularLocation>
        <location evidence="1">Cell membrane</location>
        <topology evidence="1">Multi-pass membrane protein</topology>
    </subcellularLocation>
</comment>
<keyword evidence="5 7" id="KW-1133">Transmembrane helix</keyword>
<evidence type="ECO:0000256" key="5">
    <source>
        <dbReference type="ARBA" id="ARBA00022989"/>
    </source>
</evidence>
<keyword evidence="10" id="KW-1185">Reference proteome</keyword>
<evidence type="ECO:0000256" key="4">
    <source>
        <dbReference type="ARBA" id="ARBA00022692"/>
    </source>
</evidence>
<organism evidence="9 10">
    <name type="scientific">Enterococcus diestrammenae</name>
    <dbReference type="NCBI Taxonomy" id="1155073"/>
    <lineage>
        <taxon>Bacteria</taxon>
        <taxon>Bacillati</taxon>
        <taxon>Bacillota</taxon>
        <taxon>Bacilli</taxon>
        <taxon>Lactobacillales</taxon>
        <taxon>Enterococcaceae</taxon>
        <taxon>Enterococcus</taxon>
    </lineage>
</organism>
<evidence type="ECO:0000259" key="8">
    <source>
        <dbReference type="Pfam" id="PF01757"/>
    </source>
</evidence>
<keyword evidence="3" id="KW-1003">Cell membrane</keyword>
<feature type="transmembrane region" description="Helical" evidence="7">
    <location>
        <begin position="43"/>
        <end position="65"/>
    </location>
</feature>